<protein>
    <recommendedName>
        <fullName evidence="3">DUF4388 domain-containing protein</fullName>
    </recommendedName>
</protein>
<reference evidence="1 2" key="1">
    <citation type="submission" date="2024-06" db="EMBL/GenBank/DDBJ databases">
        <title>The Natural Products Discovery Center: Release of the First 8490 Sequenced Strains for Exploring Actinobacteria Biosynthetic Diversity.</title>
        <authorList>
            <person name="Kalkreuter E."/>
            <person name="Kautsar S.A."/>
            <person name="Yang D."/>
            <person name="Bader C.D."/>
            <person name="Teijaro C.N."/>
            <person name="Fluegel L."/>
            <person name="Davis C.M."/>
            <person name="Simpson J.R."/>
            <person name="Lauterbach L."/>
            <person name="Steele A.D."/>
            <person name="Gui C."/>
            <person name="Meng S."/>
            <person name="Li G."/>
            <person name="Viehrig K."/>
            <person name="Ye F."/>
            <person name="Su P."/>
            <person name="Kiefer A.F."/>
            <person name="Nichols A."/>
            <person name="Cepeda A.J."/>
            <person name="Yan W."/>
            <person name="Fan B."/>
            <person name="Jiang Y."/>
            <person name="Adhikari A."/>
            <person name="Zheng C.-J."/>
            <person name="Schuster L."/>
            <person name="Cowan T.M."/>
            <person name="Smanski M.J."/>
            <person name="Chevrette M.G."/>
            <person name="De Carvalho L.P.S."/>
            <person name="Shen B."/>
        </authorList>
    </citation>
    <scope>NUCLEOTIDE SEQUENCE [LARGE SCALE GENOMIC DNA]</scope>
    <source>
        <strain evidence="1 2">NPDC050100</strain>
    </source>
</reference>
<dbReference type="RefSeq" id="WP_358129441.1">
    <property type="nucleotide sequence ID" value="NZ_JBFALK010000001.1"/>
</dbReference>
<sequence length="235" mass="25355">MYFNRDPLIVRLGKLAESGQTGVLRVSGAVGGAFYLSEGDVLYAESKRTPEPSKWLVPPGGHPGEADAARSLAWTFAVREATVDAALELLSGGSRHSPRHRFKELESPPGDRSSGMSFAALHAEVTRRQEILKQLSGSVTADTTVVRNPRIEAPGLQVSALQWALLIRMGDGSTPRDLAWELDHSVFGTTVEVFRLISLRLLSVAGLAASETPRAADAPSGRRHDTMSFLRAVTQ</sequence>
<proteinExistence type="predicted"/>
<name>A0ABV3G7I4_MICGL</name>
<accession>A0ABV3G7I4</accession>
<gene>
    <name evidence="1" type="ORF">AB0I59_03080</name>
</gene>
<comment type="caution">
    <text evidence="1">The sequence shown here is derived from an EMBL/GenBank/DDBJ whole genome shotgun (WGS) entry which is preliminary data.</text>
</comment>
<dbReference type="Proteomes" id="UP001551675">
    <property type="component" value="Unassembled WGS sequence"/>
</dbReference>
<keyword evidence="2" id="KW-1185">Reference proteome</keyword>
<evidence type="ECO:0008006" key="3">
    <source>
        <dbReference type="Google" id="ProtNLM"/>
    </source>
</evidence>
<organism evidence="1 2">
    <name type="scientific">Microtetraspora glauca</name>
    <dbReference type="NCBI Taxonomy" id="1996"/>
    <lineage>
        <taxon>Bacteria</taxon>
        <taxon>Bacillati</taxon>
        <taxon>Actinomycetota</taxon>
        <taxon>Actinomycetes</taxon>
        <taxon>Streptosporangiales</taxon>
        <taxon>Streptosporangiaceae</taxon>
        <taxon>Microtetraspora</taxon>
    </lineage>
</organism>
<evidence type="ECO:0000313" key="2">
    <source>
        <dbReference type="Proteomes" id="UP001551675"/>
    </source>
</evidence>
<evidence type="ECO:0000313" key="1">
    <source>
        <dbReference type="EMBL" id="MEV0967594.1"/>
    </source>
</evidence>
<dbReference type="EMBL" id="JBFALK010000001">
    <property type="protein sequence ID" value="MEV0967594.1"/>
    <property type="molecule type" value="Genomic_DNA"/>
</dbReference>